<accession>A0A8X6W6G6</accession>
<proteinExistence type="predicted"/>
<dbReference type="AlphaFoldDB" id="A0A8X6W6G6"/>
<evidence type="ECO:0008006" key="3">
    <source>
        <dbReference type="Google" id="ProtNLM"/>
    </source>
</evidence>
<protein>
    <recommendedName>
        <fullName evidence="3">Mos1 transposase HTH domain-containing protein</fullName>
    </recommendedName>
</protein>
<evidence type="ECO:0000313" key="2">
    <source>
        <dbReference type="Proteomes" id="UP000887159"/>
    </source>
</evidence>
<keyword evidence="2" id="KW-1185">Reference proteome</keyword>
<gene>
    <name evidence="1" type="primary">NCL1_13595</name>
    <name evidence="1" type="ORF">TNCV_3440981</name>
</gene>
<reference evidence="1" key="1">
    <citation type="submission" date="2020-08" db="EMBL/GenBank/DDBJ databases">
        <title>Multicomponent nature underlies the extraordinary mechanical properties of spider dragline silk.</title>
        <authorList>
            <person name="Kono N."/>
            <person name="Nakamura H."/>
            <person name="Mori M."/>
            <person name="Yoshida Y."/>
            <person name="Ohtoshi R."/>
            <person name="Malay A.D."/>
            <person name="Moran D.A.P."/>
            <person name="Tomita M."/>
            <person name="Numata K."/>
            <person name="Arakawa K."/>
        </authorList>
    </citation>
    <scope>NUCLEOTIDE SEQUENCE</scope>
</reference>
<comment type="caution">
    <text evidence="1">The sequence shown here is derived from an EMBL/GenBank/DDBJ whole genome shotgun (WGS) entry which is preliminary data.</text>
</comment>
<organism evidence="1 2">
    <name type="scientific">Trichonephila clavipes</name>
    <name type="common">Golden silk orbweaver</name>
    <name type="synonym">Nephila clavipes</name>
    <dbReference type="NCBI Taxonomy" id="2585209"/>
    <lineage>
        <taxon>Eukaryota</taxon>
        <taxon>Metazoa</taxon>
        <taxon>Ecdysozoa</taxon>
        <taxon>Arthropoda</taxon>
        <taxon>Chelicerata</taxon>
        <taxon>Arachnida</taxon>
        <taxon>Araneae</taxon>
        <taxon>Araneomorphae</taxon>
        <taxon>Entelegynae</taxon>
        <taxon>Araneoidea</taxon>
        <taxon>Nephilidae</taxon>
        <taxon>Trichonephila</taxon>
    </lineage>
</organism>
<name>A0A8X6W6G6_TRICX</name>
<dbReference type="Proteomes" id="UP000887159">
    <property type="component" value="Unassembled WGS sequence"/>
</dbReference>
<dbReference type="EMBL" id="BMAU01021386">
    <property type="protein sequence ID" value="GFY28731.1"/>
    <property type="molecule type" value="Genomic_DNA"/>
</dbReference>
<evidence type="ECO:0000313" key="1">
    <source>
        <dbReference type="EMBL" id="GFY28731.1"/>
    </source>
</evidence>
<sequence>MEVTRVEQRAYTKIAVLRGRNAMECHSELVEALRNNALPYRKVARWIGMFQQRRVSTSDDQRLGRPVSVRTDLARAVIEQLIDYIKGHGLH</sequence>